<dbReference type="EMBL" id="CM042014">
    <property type="protein sequence ID" value="KAI3723436.1"/>
    <property type="molecule type" value="Genomic_DNA"/>
</dbReference>
<comment type="caution">
    <text evidence="1">The sequence shown here is derived from an EMBL/GenBank/DDBJ whole genome shotgun (WGS) entry which is preliminary data.</text>
</comment>
<sequence>MDLSSFITSLATSFIIFMVLLILFAWLSTKPGNTVIYYQNRILKGMDPWEGSRSKTRNPFAWISEAFSSSEQDVIAMSSVDYVVYFVFLGTGSSYLYIFLILNLS</sequence>
<protein>
    <submittedName>
        <fullName evidence="1">Uncharacterized protein</fullName>
    </submittedName>
</protein>
<gene>
    <name evidence="1" type="ORF">L2E82_35006</name>
</gene>
<organism evidence="1 2">
    <name type="scientific">Cichorium intybus</name>
    <name type="common">Chicory</name>
    <dbReference type="NCBI Taxonomy" id="13427"/>
    <lineage>
        <taxon>Eukaryota</taxon>
        <taxon>Viridiplantae</taxon>
        <taxon>Streptophyta</taxon>
        <taxon>Embryophyta</taxon>
        <taxon>Tracheophyta</taxon>
        <taxon>Spermatophyta</taxon>
        <taxon>Magnoliopsida</taxon>
        <taxon>eudicotyledons</taxon>
        <taxon>Gunneridae</taxon>
        <taxon>Pentapetalae</taxon>
        <taxon>asterids</taxon>
        <taxon>campanulids</taxon>
        <taxon>Asterales</taxon>
        <taxon>Asteraceae</taxon>
        <taxon>Cichorioideae</taxon>
        <taxon>Cichorieae</taxon>
        <taxon>Cichoriinae</taxon>
        <taxon>Cichorium</taxon>
    </lineage>
</organism>
<evidence type="ECO:0000313" key="1">
    <source>
        <dbReference type="EMBL" id="KAI3723436.1"/>
    </source>
</evidence>
<reference evidence="2" key="1">
    <citation type="journal article" date="2022" name="Mol. Ecol. Resour.">
        <title>The genomes of chicory, endive, great burdock and yacon provide insights into Asteraceae palaeo-polyploidization history and plant inulin production.</title>
        <authorList>
            <person name="Fan W."/>
            <person name="Wang S."/>
            <person name="Wang H."/>
            <person name="Wang A."/>
            <person name="Jiang F."/>
            <person name="Liu H."/>
            <person name="Zhao H."/>
            <person name="Xu D."/>
            <person name="Zhang Y."/>
        </authorList>
    </citation>
    <scope>NUCLEOTIDE SEQUENCE [LARGE SCALE GENOMIC DNA]</scope>
    <source>
        <strain evidence="2">cv. Punajuju</strain>
    </source>
</reference>
<dbReference type="Proteomes" id="UP001055811">
    <property type="component" value="Linkage Group LG06"/>
</dbReference>
<reference evidence="1 2" key="2">
    <citation type="journal article" date="2022" name="Mol. Ecol. Resour.">
        <title>The genomes of chicory, endive, great burdock and yacon provide insights into Asteraceae paleo-polyploidization history and plant inulin production.</title>
        <authorList>
            <person name="Fan W."/>
            <person name="Wang S."/>
            <person name="Wang H."/>
            <person name="Wang A."/>
            <person name="Jiang F."/>
            <person name="Liu H."/>
            <person name="Zhao H."/>
            <person name="Xu D."/>
            <person name="Zhang Y."/>
        </authorList>
    </citation>
    <scope>NUCLEOTIDE SEQUENCE [LARGE SCALE GENOMIC DNA]</scope>
    <source>
        <strain evidence="2">cv. Punajuju</strain>
        <tissue evidence="1">Leaves</tissue>
    </source>
</reference>
<proteinExistence type="predicted"/>
<name>A0ACB9BN27_CICIN</name>
<accession>A0ACB9BN27</accession>
<evidence type="ECO:0000313" key="2">
    <source>
        <dbReference type="Proteomes" id="UP001055811"/>
    </source>
</evidence>
<keyword evidence="2" id="KW-1185">Reference proteome</keyword>